<proteinExistence type="predicted"/>
<name>A0A0D0CQU1_9AGAR</name>
<dbReference type="AlphaFoldDB" id="A0A0D0CQU1"/>
<evidence type="ECO:0000313" key="1">
    <source>
        <dbReference type="EMBL" id="KIK61442.1"/>
    </source>
</evidence>
<sequence length="524" mass="59835">MIRQEFHDTLVSIIRWIKSGAPPKCIPFFQSDSSLEDESEYPNPFVNNTTVSRQGRLIIIGQPGIGKTNFLVYIWTLRMHLNLPTVLCLGTYMNVWKEGERYMVPTWQAELLLAIAFLPDNTWILFDSNETIPEVPTTIYKSTFFVMQATSPRQGRLKWVRKTPAHVSYYFMQPWTAEELVCGLQLQGLGFREATPTQLVEFFQHFGGSARDAYSKAFDLRNHLEGIKETAADLDLNAITRSLKDKPTTDQHVPKFPYVPEHLKHEFVSVFPINDDNRNEFEFRPPSDFMLTTIMDGVAAKEAMSRADLFTKLLQIGDIPSQTLAGHFYDREYHSYFVSNCKFSCYRMFPLSDSGNLKTQTWRSFTEGEHPLTQAVSFEMRNCMMFHFNTNEPLKPTPTVYYVPNARNFLTIDSFLCITPTHVLAIQATVGDFHKFSTAALDWFAKLGVITMEYALLTPPTVKSASVPFPACIPSTLNSHVKNRPDTIIPRISSEPLPQDPETDTLPVKIIGIYHIHMTIDAQK</sequence>
<reference evidence="1 2" key="1">
    <citation type="submission" date="2014-04" db="EMBL/GenBank/DDBJ databases">
        <title>Evolutionary Origins and Diversification of the Mycorrhizal Mutualists.</title>
        <authorList>
            <consortium name="DOE Joint Genome Institute"/>
            <consortium name="Mycorrhizal Genomics Consortium"/>
            <person name="Kohler A."/>
            <person name="Kuo A."/>
            <person name="Nagy L.G."/>
            <person name="Floudas D."/>
            <person name="Copeland A."/>
            <person name="Barry K.W."/>
            <person name="Cichocki N."/>
            <person name="Veneault-Fourrey C."/>
            <person name="LaButti K."/>
            <person name="Lindquist E.A."/>
            <person name="Lipzen A."/>
            <person name="Lundell T."/>
            <person name="Morin E."/>
            <person name="Murat C."/>
            <person name="Riley R."/>
            <person name="Ohm R."/>
            <person name="Sun H."/>
            <person name="Tunlid A."/>
            <person name="Henrissat B."/>
            <person name="Grigoriev I.V."/>
            <person name="Hibbett D.S."/>
            <person name="Martin F."/>
        </authorList>
    </citation>
    <scope>NUCLEOTIDE SEQUENCE [LARGE SCALE GENOMIC DNA]</scope>
    <source>
        <strain evidence="1 2">FD-317 M1</strain>
    </source>
</reference>
<dbReference type="HOGENOM" id="CLU_033454_0_0_1"/>
<evidence type="ECO:0000313" key="2">
    <source>
        <dbReference type="Proteomes" id="UP000053593"/>
    </source>
</evidence>
<keyword evidence="2" id="KW-1185">Reference proteome</keyword>
<dbReference type="EMBL" id="KN834771">
    <property type="protein sequence ID" value="KIK61442.1"/>
    <property type="molecule type" value="Genomic_DNA"/>
</dbReference>
<dbReference type="PANTHER" id="PTHR33129">
    <property type="entry name" value="PROTEIN KINASE DOMAIN-CONTAINING PROTEIN-RELATED"/>
    <property type="match status" value="1"/>
</dbReference>
<gene>
    <name evidence="1" type="ORF">GYMLUDRAFT_84993</name>
</gene>
<organism evidence="1 2">
    <name type="scientific">Collybiopsis luxurians FD-317 M1</name>
    <dbReference type="NCBI Taxonomy" id="944289"/>
    <lineage>
        <taxon>Eukaryota</taxon>
        <taxon>Fungi</taxon>
        <taxon>Dikarya</taxon>
        <taxon>Basidiomycota</taxon>
        <taxon>Agaricomycotina</taxon>
        <taxon>Agaricomycetes</taxon>
        <taxon>Agaricomycetidae</taxon>
        <taxon>Agaricales</taxon>
        <taxon>Marasmiineae</taxon>
        <taxon>Omphalotaceae</taxon>
        <taxon>Collybiopsis</taxon>
        <taxon>Collybiopsis luxurians</taxon>
    </lineage>
</organism>
<accession>A0A0D0CQU1</accession>
<dbReference type="Proteomes" id="UP000053593">
    <property type="component" value="Unassembled WGS sequence"/>
</dbReference>
<dbReference type="OrthoDB" id="2340858at2759"/>
<protein>
    <submittedName>
        <fullName evidence="1">Uncharacterized protein</fullName>
    </submittedName>
</protein>
<dbReference type="InterPro" id="IPR052980">
    <property type="entry name" value="Crinkler_effector"/>
</dbReference>